<keyword evidence="3" id="KW-1185">Reference proteome</keyword>
<name>A0A9W6XMM0_9STRA</name>
<evidence type="ECO:0000313" key="2">
    <source>
        <dbReference type="EMBL" id="GMF42688.1"/>
    </source>
</evidence>
<dbReference type="AlphaFoldDB" id="A0A9W6XMM0"/>
<evidence type="ECO:0000256" key="1">
    <source>
        <dbReference type="SAM" id="MobiDB-lite"/>
    </source>
</evidence>
<dbReference type="Proteomes" id="UP001165121">
    <property type="component" value="Unassembled WGS sequence"/>
</dbReference>
<feature type="compositionally biased region" description="Acidic residues" evidence="1">
    <location>
        <begin position="85"/>
        <end position="97"/>
    </location>
</feature>
<reference evidence="2" key="1">
    <citation type="submission" date="2023-04" db="EMBL/GenBank/DDBJ databases">
        <title>Phytophthora fragariaefolia NBRC 109709.</title>
        <authorList>
            <person name="Ichikawa N."/>
            <person name="Sato H."/>
            <person name="Tonouchi N."/>
        </authorList>
    </citation>
    <scope>NUCLEOTIDE SEQUENCE</scope>
    <source>
        <strain evidence="2">NBRC 109709</strain>
    </source>
</reference>
<dbReference type="EMBL" id="BSXT01001464">
    <property type="protein sequence ID" value="GMF42688.1"/>
    <property type="molecule type" value="Genomic_DNA"/>
</dbReference>
<comment type="caution">
    <text evidence="2">The sequence shown here is derived from an EMBL/GenBank/DDBJ whole genome shotgun (WGS) entry which is preliminary data.</text>
</comment>
<proteinExistence type="predicted"/>
<feature type="compositionally biased region" description="Acidic residues" evidence="1">
    <location>
        <begin position="109"/>
        <end position="122"/>
    </location>
</feature>
<organism evidence="2 3">
    <name type="scientific">Phytophthora fragariaefolia</name>
    <dbReference type="NCBI Taxonomy" id="1490495"/>
    <lineage>
        <taxon>Eukaryota</taxon>
        <taxon>Sar</taxon>
        <taxon>Stramenopiles</taxon>
        <taxon>Oomycota</taxon>
        <taxon>Peronosporomycetes</taxon>
        <taxon>Peronosporales</taxon>
        <taxon>Peronosporaceae</taxon>
        <taxon>Phytophthora</taxon>
    </lineage>
</organism>
<evidence type="ECO:0000313" key="3">
    <source>
        <dbReference type="Proteomes" id="UP001165121"/>
    </source>
</evidence>
<sequence>MKRRKAAKEAKKVSAQEGVVSGSAVQDAHQGPKCGGQETATKRAGVSMSADTKLGPGDKDKSTPDASVQASVGGAGVVESSPPEQEVEASDDEDAEYVETKKVPFGPADDLEVLEVDSDSDN</sequence>
<protein>
    <submittedName>
        <fullName evidence="2">Unnamed protein product</fullName>
    </submittedName>
</protein>
<accession>A0A9W6XMM0</accession>
<feature type="compositionally biased region" description="Low complexity" evidence="1">
    <location>
        <begin position="66"/>
        <end position="84"/>
    </location>
</feature>
<feature type="region of interest" description="Disordered" evidence="1">
    <location>
        <begin position="1"/>
        <end position="122"/>
    </location>
</feature>
<gene>
    <name evidence="2" type="ORF">Pfra01_001409400</name>
</gene>